<dbReference type="FunFam" id="1.10.472.10:FF:000010">
    <property type="entry name" value="G1/S-specific cyclin Cln1"/>
    <property type="match status" value="1"/>
</dbReference>
<evidence type="ECO:0000256" key="1">
    <source>
        <dbReference type="ARBA" id="ARBA00008742"/>
    </source>
</evidence>
<evidence type="ECO:0000256" key="5">
    <source>
        <dbReference type="RuleBase" id="RU000383"/>
    </source>
</evidence>
<dbReference type="InterPro" id="IPR036915">
    <property type="entry name" value="Cyclin-like_sf"/>
</dbReference>
<dbReference type="PANTHER" id="PTHR10177">
    <property type="entry name" value="CYCLINS"/>
    <property type="match status" value="1"/>
</dbReference>
<keyword evidence="2" id="KW-0132">Cell division</keyword>
<dbReference type="AlphaFoldDB" id="A0AAV5QFU9"/>
<evidence type="ECO:0000313" key="9">
    <source>
        <dbReference type="Proteomes" id="UP001360560"/>
    </source>
</evidence>
<dbReference type="InterPro" id="IPR013763">
    <property type="entry name" value="Cyclin-like_dom"/>
</dbReference>
<dbReference type="GO" id="GO:0016538">
    <property type="term" value="F:cyclin-dependent protein serine/threonine kinase regulator activity"/>
    <property type="evidence" value="ECO:0007669"/>
    <property type="project" value="UniProtKB-ARBA"/>
</dbReference>
<dbReference type="Gene3D" id="1.10.472.10">
    <property type="entry name" value="Cyclin-like"/>
    <property type="match status" value="2"/>
</dbReference>
<dbReference type="SUPFAM" id="SSF47954">
    <property type="entry name" value="Cyclin-like"/>
    <property type="match status" value="2"/>
</dbReference>
<dbReference type="GeneID" id="90071585"/>
<accession>A0AAV5QFU9</accession>
<gene>
    <name evidence="8" type="ORF">DASC09_009310</name>
</gene>
<organism evidence="8 9">
    <name type="scientific">Saccharomycopsis crataegensis</name>
    <dbReference type="NCBI Taxonomy" id="43959"/>
    <lineage>
        <taxon>Eukaryota</taxon>
        <taxon>Fungi</taxon>
        <taxon>Dikarya</taxon>
        <taxon>Ascomycota</taxon>
        <taxon>Saccharomycotina</taxon>
        <taxon>Saccharomycetes</taxon>
        <taxon>Saccharomycopsidaceae</taxon>
        <taxon>Saccharomycopsis</taxon>
    </lineage>
</organism>
<comment type="caution">
    <text evidence="8">The sequence shown here is derived from an EMBL/GenBank/DDBJ whole genome shotgun (WGS) entry which is preliminary data.</text>
</comment>
<dbReference type="InterPro" id="IPR006671">
    <property type="entry name" value="Cyclin_N"/>
</dbReference>
<proteinExistence type="inferred from homology"/>
<dbReference type="GO" id="GO:0044772">
    <property type="term" value="P:mitotic cell cycle phase transition"/>
    <property type="evidence" value="ECO:0007669"/>
    <property type="project" value="UniProtKB-ARBA"/>
</dbReference>
<dbReference type="Pfam" id="PF02984">
    <property type="entry name" value="Cyclin_C"/>
    <property type="match status" value="1"/>
</dbReference>
<keyword evidence="4" id="KW-0131">Cell cycle</keyword>
<comment type="similarity">
    <text evidence="1 5">Belongs to the cyclin family.</text>
</comment>
<protein>
    <recommendedName>
        <fullName evidence="7">Cyclin-like domain-containing protein</fullName>
    </recommendedName>
</protein>
<dbReference type="GO" id="GO:0051301">
    <property type="term" value="P:cell division"/>
    <property type="evidence" value="ECO:0007669"/>
    <property type="project" value="UniProtKB-KW"/>
</dbReference>
<dbReference type="InterPro" id="IPR039361">
    <property type="entry name" value="Cyclin"/>
</dbReference>
<evidence type="ECO:0000256" key="6">
    <source>
        <dbReference type="SAM" id="MobiDB-lite"/>
    </source>
</evidence>
<reference evidence="8 9" key="1">
    <citation type="journal article" date="2023" name="Elife">
        <title>Identification of key yeast species and microbe-microbe interactions impacting larval growth of Drosophila in the wild.</title>
        <authorList>
            <person name="Mure A."/>
            <person name="Sugiura Y."/>
            <person name="Maeda R."/>
            <person name="Honda K."/>
            <person name="Sakurai N."/>
            <person name="Takahashi Y."/>
            <person name="Watada M."/>
            <person name="Katoh T."/>
            <person name="Gotoh A."/>
            <person name="Gotoh Y."/>
            <person name="Taniguchi I."/>
            <person name="Nakamura K."/>
            <person name="Hayashi T."/>
            <person name="Katayama T."/>
            <person name="Uemura T."/>
            <person name="Hattori Y."/>
        </authorList>
    </citation>
    <scope>NUCLEOTIDE SEQUENCE [LARGE SCALE GENOMIC DNA]</scope>
    <source>
        <strain evidence="8 9">SC-9</strain>
    </source>
</reference>
<evidence type="ECO:0000256" key="2">
    <source>
        <dbReference type="ARBA" id="ARBA00022618"/>
    </source>
</evidence>
<dbReference type="EMBL" id="BTFZ01000002">
    <property type="protein sequence ID" value="GMM33606.1"/>
    <property type="molecule type" value="Genomic_DNA"/>
</dbReference>
<evidence type="ECO:0000313" key="8">
    <source>
        <dbReference type="EMBL" id="GMM33606.1"/>
    </source>
</evidence>
<dbReference type="GO" id="GO:0044843">
    <property type="term" value="P:cell cycle G1/S phase transition"/>
    <property type="evidence" value="ECO:0007669"/>
    <property type="project" value="UniProtKB-ARBA"/>
</dbReference>
<dbReference type="SMART" id="SM00385">
    <property type="entry name" value="CYCLIN"/>
    <property type="match status" value="2"/>
</dbReference>
<dbReference type="GO" id="GO:0051726">
    <property type="term" value="P:regulation of cell cycle"/>
    <property type="evidence" value="ECO:0007669"/>
    <property type="project" value="UniProtKB-ARBA"/>
</dbReference>
<name>A0AAV5QFU9_9ASCO</name>
<feature type="region of interest" description="Disordered" evidence="6">
    <location>
        <begin position="514"/>
        <end position="540"/>
    </location>
</feature>
<evidence type="ECO:0000256" key="4">
    <source>
        <dbReference type="ARBA" id="ARBA00023306"/>
    </source>
</evidence>
<dbReference type="Proteomes" id="UP001360560">
    <property type="component" value="Unassembled WGS sequence"/>
</dbReference>
<keyword evidence="9" id="KW-1185">Reference proteome</keyword>
<feature type="domain" description="Cyclin-like" evidence="7">
    <location>
        <begin position="156"/>
        <end position="260"/>
    </location>
</feature>
<dbReference type="Pfam" id="PF00134">
    <property type="entry name" value="Cyclin_N"/>
    <property type="match status" value="1"/>
</dbReference>
<keyword evidence="3 5" id="KW-0195">Cyclin</keyword>
<feature type="domain" description="Cyclin-like" evidence="7">
    <location>
        <begin position="57"/>
        <end position="143"/>
    </location>
</feature>
<dbReference type="CDD" id="cd20559">
    <property type="entry name" value="CYCLIN_ScCLN_like"/>
    <property type="match status" value="1"/>
</dbReference>
<sequence>MTQNDLSNRLNEDVQATYKADIVEYFATLEKSNKIVDPLLIDLQTELKWFVRPYLLDFIIHLHLQLSLNPKTLHTAIQIMDQYFSKRVVKKVHYQLIVLTSLWISSKIHDDKSKVFSLKEIMITCGNSYDIALVLKTELHILSTLDWNIHHPTIDDCLEICFANFKPSKQMETLASLLGELSLYERNMMFFSSSTKAIASMLMAATILGDRSYIDSFKYDLVKKNLSSTNTNGEYNIPFVEHFTHSSLGNIRKVSVLMLDSLINNQSKSLKFKYGSTKYQLFQKIDGLISSFNDFLLFNKLQPSSTVDSISKDMAKHNQSKTNIRKCQLRDFLPSFNNFNNFPMMISNFMLSIEVNPICMVKDLSSLSLEFLSSPMVVPASLASPHLTPISTSSPMANISSSSLVSVASSPCTSAFSSRSNSSVSFYSSADDSSISEVSTPPPSVGISSNEHHRPVMISNGINGSDFFESPNGNAGVQTMKFPLQPKILDYNKKLPNQNVDIIRERKRLFGGEGEDEGIRRSNSKRQSPNMRENYSFYFK</sequence>
<evidence type="ECO:0000256" key="3">
    <source>
        <dbReference type="ARBA" id="ARBA00023127"/>
    </source>
</evidence>
<dbReference type="RefSeq" id="XP_064850606.1">
    <property type="nucleotide sequence ID" value="XM_064994534.1"/>
</dbReference>
<dbReference type="InterPro" id="IPR004367">
    <property type="entry name" value="Cyclin_C-dom"/>
</dbReference>
<evidence type="ECO:0000259" key="7">
    <source>
        <dbReference type="SMART" id="SM00385"/>
    </source>
</evidence>